<dbReference type="PANTHER" id="PTHR46608">
    <property type="entry name" value="T-CELL IMMUNOGLOBULIN AND MUCIN DOMAIN-CONTAINING PROTEIN 4"/>
    <property type="match status" value="1"/>
</dbReference>
<evidence type="ECO:0000256" key="2">
    <source>
        <dbReference type="ARBA" id="ARBA00022692"/>
    </source>
</evidence>
<evidence type="ECO:0000256" key="5">
    <source>
        <dbReference type="ARBA" id="ARBA00022989"/>
    </source>
</evidence>
<dbReference type="FunFam" id="2.60.40.10:FF:000774">
    <property type="entry name" value="Hepatitis A virus cellular receptor 1"/>
    <property type="match status" value="1"/>
</dbReference>
<name>A0AAV6SIR2_SOLSE</name>
<organism evidence="16 17">
    <name type="scientific">Solea senegalensis</name>
    <name type="common">Senegalese sole</name>
    <dbReference type="NCBI Taxonomy" id="28829"/>
    <lineage>
        <taxon>Eukaryota</taxon>
        <taxon>Metazoa</taxon>
        <taxon>Chordata</taxon>
        <taxon>Craniata</taxon>
        <taxon>Vertebrata</taxon>
        <taxon>Euteleostomi</taxon>
        <taxon>Actinopterygii</taxon>
        <taxon>Neopterygii</taxon>
        <taxon>Teleostei</taxon>
        <taxon>Neoteleostei</taxon>
        <taxon>Acanthomorphata</taxon>
        <taxon>Carangaria</taxon>
        <taxon>Pleuronectiformes</taxon>
        <taxon>Pleuronectoidei</taxon>
        <taxon>Soleidae</taxon>
        <taxon>Solea</taxon>
    </lineage>
</organism>
<keyword evidence="4" id="KW-0677">Repeat</keyword>
<feature type="transmembrane region" description="Helical" evidence="12">
    <location>
        <begin position="515"/>
        <end position="535"/>
    </location>
</feature>
<evidence type="ECO:0000313" key="16">
    <source>
        <dbReference type="EMBL" id="KAG7517274.1"/>
    </source>
</evidence>
<keyword evidence="7" id="KW-1015">Disulfide bond</keyword>
<dbReference type="PROSITE" id="PS50835">
    <property type="entry name" value="IG_LIKE"/>
    <property type="match status" value="1"/>
</dbReference>
<reference evidence="16 17" key="1">
    <citation type="journal article" date="2021" name="Sci. Rep.">
        <title>Chromosome anchoring in Senegalese sole (Solea senegalensis) reveals sex-associated markers and genome rearrangements in flatfish.</title>
        <authorList>
            <person name="Guerrero-Cozar I."/>
            <person name="Gomez-Garrido J."/>
            <person name="Berbel C."/>
            <person name="Martinez-Blanch J.F."/>
            <person name="Alioto T."/>
            <person name="Claros M.G."/>
            <person name="Gagnaire P.A."/>
            <person name="Manchado M."/>
        </authorList>
    </citation>
    <scope>NUCLEOTIDE SEQUENCE [LARGE SCALE GENOMIC DNA]</scope>
    <source>
        <strain evidence="16">Sse05_10M</strain>
    </source>
</reference>
<evidence type="ECO:0000256" key="13">
    <source>
        <dbReference type="SAM" id="SignalP"/>
    </source>
</evidence>
<dbReference type="PROSITE" id="PS50853">
    <property type="entry name" value="FN3"/>
    <property type="match status" value="3"/>
</dbReference>
<evidence type="ECO:0000256" key="10">
    <source>
        <dbReference type="ARBA" id="ARBA00038203"/>
    </source>
</evidence>
<dbReference type="InterPro" id="IPR007110">
    <property type="entry name" value="Ig-like_dom"/>
</dbReference>
<evidence type="ECO:0000256" key="11">
    <source>
        <dbReference type="SAM" id="MobiDB-lite"/>
    </source>
</evidence>
<dbReference type="SMART" id="SM00060">
    <property type="entry name" value="FN3"/>
    <property type="match status" value="3"/>
</dbReference>
<keyword evidence="9" id="KW-0393">Immunoglobulin domain</keyword>
<comment type="subcellular location">
    <subcellularLocation>
        <location evidence="1">Membrane</location>
        <topology evidence="1">Single-pass type I membrane protein</topology>
    </subcellularLocation>
</comment>
<dbReference type="GO" id="GO:0016020">
    <property type="term" value="C:membrane"/>
    <property type="evidence" value="ECO:0007669"/>
    <property type="project" value="UniProtKB-SubCell"/>
</dbReference>
<dbReference type="PANTHER" id="PTHR46608:SF3">
    <property type="entry name" value="T-CELL IMMUNOGLOBULIN AND MUCIN DOMAIN-CONTAINING PROTEIN 4"/>
    <property type="match status" value="1"/>
</dbReference>
<keyword evidence="3 13" id="KW-0732">Signal</keyword>
<feature type="domain" description="Fibronectin type-III" evidence="15">
    <location>
        <begin position="392"/>
        <end position="486"/>
    </location>
</feature>
<evidence type="ECO:0000256" key="8">
    <source>
        <dbReference type="ARBA" id="ARBA00023180"/>
    </source>
</evidence>
<proteinExistence type="inferred from homology"/>
<dbReference type="AlphaFoldDB" id="A0AAV6SIR2"/>
<evidence type="ECO:0000256" key="1">
    <source>
        <dbReference type="ARBA" id="ARBA00004479"/>
    </source>
</evidence>
<evidence type="ECO:0000259" key="14">
    <source>
        <dbReference type="PROSITE" id="PS50835"/>
    </source>
</evidence>
<accession>A0AAV6SIR2</accession>
<evidence type="ECO:0000256" key="6">
    <source>
        <dbReference type="ARBA" id="ARBA00023136"/>
    </source>
</evidence>
<keyword evidence="2 12" id="KW-0812">Transmembrane</keyword>
<evidence type="ECO:0000256" key="9">
    <source>
        <dbReference type="ARBA" id="ARBA00023319"/>
    </source>
</evidence>
<feature type="compositionally biased region" description="Polar residues" evidence="11">
    <location>
        <begin position="341"/>
        <end position="353"/>
    </location>
</feature>
<dbReference type="FunFam" id="2.60.40.10:FF:000028">
    <property type="entry name" value="Neuronal cell adhesion molecule"/>
    <property type="match status" value="1"/>
</dbReference>
<gene>
    <name evidence="16" type="ORF">JOB18_003398</name>
</gene>
<dbReference type="SMART" id="SM00409">
    <property type="entry name" value="IG"/>
    <property type="match status" value="1"/>
</dbReference>
<feature type="signal peptide" evidence="13">
    <location>
        <begin position="1"/>
        <end position="25"/>
    </location>
</feature>
<evidence type="ECO:0000313" key="17">
    <source>
        <dbReference type="Proteomes" id="UP000693946"/>
    </source>
</evidence>
<feature type="domain" description="Fibronectin type-III" evidence="15">
    <location>
        <begin position="237"/>
        <end position="336"/>
    </location>
</feature>
<dbReference type="GO" id="GO:0060097">
    <property type="term" value="P:cytoskeletal rearrangement involved in phagocytosis, engulfment"/>
    <property type="evidence" value="ECO:0007669"/>
    <property type="project" value="TreeGrafter"/>
</dbReference>
<dbReference type="CDD" id="cd00063">
    <property type="entry name" value="FN3"/>
    <property type="match status" value="3"/>
</dbReference>
<feature type="domain" description="Ig-like" evidence="14">
    <location>
        <begin position="33"/>
        <end position="130"/>
    </location>
</feature>
<protein>
    <submittedName>
        <fullName evidence="16">Down syndrome cell adhesion molecule-like</fullName>
    </submittedName>
</protein>
<keyword evidence="8" id="KW-0325">Glycoprotein</keyword>
<dbReference type="InterPro" id="IPR013106">
    <property type="entry name" value="Ig_V-set"/>
</dbReference>
<keyword evidence="6 12" id="KW-0472">Membrane</keyword>
<feature type="domain" description="Fibronectin type-III" evidence="15">
    <location>
        <begin position="135"/>
        <end position="232"/>
    </location>
</feature>
<keyword evidence="5 12" id="KW-1133">Transmembrane helix</keyword>
<sequence>MITLGSGRLSLCCRLLCLLLGCVSSEAIIATVGTDVTLICNYDVQTYGKLSVCWGRGAIPSRGCASEVIRSDGTTVSGKLSDRYLLSGNLDEGDVSLTITQVVESDSGMYGCRVEIPGWFNDHKHQLTLTVVAAPPNPLKVETREVRERSVTVRWTPVFDGGRPITSYRVNVKNKQEPWNSALSTEITNTEVIQVTIFDLRPATAYNLCMFATNSVGMSASSNVLTITTKEAAPEGPPLDIYLKALSSRMIIVTWKPPRPELRNGVLRGYKIHYREYDPADKQPNSWLYRSVTTTRESTVLTDLEPSTKYRVIIQAKTNAGFGPTSTDLLCSTMDEVRTTTEVASVESPSTAATKRRQDISSSSAAYTTTTVESSTASTVWTQSTTSVMSVHPDPPVVKLKEVRGNTITLSWTPGSQGGSPITRFLLKYKALDAPWDYTRIDFSPNQTEATLIEMHNFTYIICMFAMNSQGTSKASNVLTITAGEAGQQRVDVVFTTPSDTRAAAAVGESHNSHLAAIVMPLVLVVLIVVIVTTWQLRRIKRKQGSLSMWVTNGAIRIRGSESLQEL</sequence>
<dbReference type="Pfam" id="PF00041">
    <property type="entry name" value="fn3"/>
    <property type="match status" value="3"/>
</dbReference>
<dbReference type="GO" id="GO:0001786">
    <property type="term" value="F:phosphatidylserine binding"/>
    <property type="evidence" value="ECO:0007669"/>
    <property type="project" value="TreeGrafter"/>
</dbReference>
<dbReference type="GO" id="GO:0043277">
    <property type="term" value="P:apoptotic cell clearance"/>
    <property type="evidence" value="ECO:0007669"/>
    <property type="project" value="TreeGrafter"/>
</dbReference>
<dbReference type="Pfam" id="PF07686">
    <property type="entry name" value="V-set"/>
    <property type="match status" value="1"/>
</dbReference>
<evidence type="ECO:0000256" key="4">
    <source>
        <dbReference type="ARBA" id="ARBA00022737"/>
    </source>
</evidence>
<dbReference type="InterPro" id="IPR003961">
    <property type="entry name" value="FN3_dom"/>
</dbReference>
<evidence type="ECO:0000256" key="7">
    <source>
        <dbReference type="ARBA" id="ARBA00023157"/>
    </source>
</evidence>
<evidence type="ECO:0000259" key="15">
    <source>
        <dbReference type="PROSITE" id="PS50853"/>
    </source>
</evidence>
<evidence type="ECO:0000256" key="3">
    <source>
        <dbReference type="ARBA" id="ARBA00022729"/>
    </source>
</evidence>
<dbReference type="EMBL" id="JAGKHQ010000004">
    <property type="protein sequence ID" value="KAG7517274.1"/>
    <property type="molecule type" value="Genomic_DNA"/>
</dbReference>
<comment type="caution">
    <text evidence="16">The sequence shown here is derived from an EMBL/GenBank/DDBJ whole genome shotgun (WGS) entry which is preliminary data.</text>
</comment>
<dbReference type="InterPro" id="IPR003599">
    <property type="entry name" value="Ig_sub"/>
</dbReference>
<comment type="similarity">
    <text evidence="10">Belongs to the immunoglobulin superfamily. TIM family.</text>
</comment>
<feature type="chain" id="PRO_5043753458" evidence="13">
    <location>
        <begin position="26"/>
        <end position="567"/>
    </location>
</feature>
<evidence type="ECO:0000256" key="12">
    <source>
        <dbReference type="SAM" id="Phobius"/>
    </source>
</evidence>
<dbReference type="Proteomes" id="UP000693946">
    <property type="component" value="Linkage Group LG12"/>
</dbReference>
<keyword evidence="17" id="KW-1185">Reference proteome</keyword>
<feature type="region of interest" description="Disordered" evidence="11">
    <location>
        <begin position="341"/>
        <end position="368"/>
    </location>
</feature>